<accession>A0A7W8JQP7</accession>
<keyword evidence="2" id="KW-1185">Reference proteome</keyword>
<protein>
    <submittedName>
        <fullName evidence="1">Uncharacterized protein</fullName>
    </submittedName>
</protein>
<organism evidence="1 2">
    <name type="scientific">Deinococcus humi</name>
    <dbReference type="NCBI Taxonomy" id="662880"/>
    <lineage>
        <taxon>Bacteria</taxon>
        <taxon>Thermotogati</taxon>
        <taxon>Deinococcota</taxon>
        <taxon>Deinococci</taxon>
        <taxon>Deinococcales</taxon>
        <taxon>Deinococcaceae</taxon>
        <taxon>Deinococcus</taxon>
    </lineage>
</organism>
<dbReference type="EMBL" id="JACHFL010000001">
    <property type="protein sequence ID" value="MBB5361460.1"/>
    <property type="molecule type" value="Genomic_DNA"/>
</dbReference>
<evidence type="ECO:0000313" key="1">
    <source>
        <dbReference type="EMBL" id="MBB5361460.1"/>
    </source>
</evidence>
<dbReference type="Proteomes" id="UP000552709">
    <property type="component" value="Unassembled WGS sequence"/>
</dbReference>
<gene>
    <name evidence="1" type="ORF">HNQ08_000531</name>
</gene>
<proteinExistence type="predicted"/>
<reference evidence="1 2" key="1">
    <citation type="submission" date="2020-08" db="EMBL/GenBank/DDBJ databases">
        <title>Genomic Encyclopedia of Type Strains, Phase IV (KMG-IV): sequencing the most valuable type-strain genomes for metagenomic binning, comparative biology and taxonomic classification.</title>
        <authorList>
            <person name="Goeker M."/>
        </authorList>
    </citation>
    <scope>NUCLEOTIDE SEQUENCE [LARGE SCALE GENOMIC DNA]</scope>
    <source>
        <strain evidence="1 2">DSM 27939</strain>
    </source>
</reference>
<name>A0A7W8JQP7_9DEIO</name>
<evidence type="ECO:0000313" key="2">
    <source>
        <dbReference type="Proteomes" id="UP000552709"/>
    </source>
</evidence>
<sequence>MAESGRPLNPGRQLHGARMGGLSVRVAGSALAALVLLAAPVALAMPRYRAQAIVQLHYDTGNPLWALDRRVMACTFCHVNEGGGAPWNGFGEAIRAGFRADAVAGQKGKFSDVLYAVLQADGDADGDGFPDALEIFARTLPGDPKSRPDQPLAVLRSEFVAAGGAAQYAPKAPKSSGSTR</sequence>
<dbReference type="AlphaFoldDB" id="A0A7W8JQP7"/>
<comment type="caution">
    <text evidence="1">The sequence shown here is derived from an EMBL/GenBank/DDBJ whole genome shotgun (WGS) entry which is preliminary data.</text>
</comment>